<protein>
    <submittedName>
        <fullName evidence="1">Uncharacterized protein</fullName>
    </submittedName>
</protein>
<reference evidence="1 2" key="1">
    <citation type="submission" date="2018-06" db="EMBL/GenBank/DDBJ databases">
        <title>Genome analysis of cellulolytic fungus Trichoderma lentiforme CFAM-422.</title>
        <authorList>
            <person name="Steindorff A.S."/>
            <person name="Formighieri E.F."/>
            <person name="Midorikawa G.E.O."/>
            <person name="Tamietti M.S."/>
            <person name="Ramos E.Z."/>
            <person name="Silva A.S."/>
            <person name="Bon E.P.S."/>
            <person name="Mendes T.D."/>
            <person name="Damaso M.C.T."/>
            <person name="Favaro L.C.L."/>
        </authorList>
    </citation>
    <scope>NUCLEOTIDE SEQUENCE [LARGE SCALE GENOMIC DNA]</scope>
    <source>
        <strain evidence="1 2">CFAM-422</strain>
    </source>
</reference>
<dbReference type="AlphaFoldDB" id="A0A9P4XEE2"/>
<evidence type="ECO:0000313" key="1">
    <source>
        <dbReference type="EMBL" id="KAF3069261.1"/>
    </source>
</evidence>
<dbReference type="Proteomes" id="UP000801864">
    <property type="component" value="Unassembled WGS sequence"/>
</dbReference>
<sequence length="171" mass="18839">METVAFLLASMPSILYELAGDGMQQPQTWQSRRHGLYEEYTYEMQFIFSVQPRANTFLFKGQKCSPRFGLGEPGRSSLGLLTTIIGFTLNPVVASQIHVLEGARGKGKNKEVEREFSLITTSSLQSGILILGTVSWAKQTLGGITARKLEIRRLTGVMSLCPVLSKQLAIA</sequence>
<dbReference type="EMBL" id="QLNT01000012">
    <property type="protein sequence ID" value="KAF3069261.1"/>
    <property type="molecule type" value="Genomic_DNA"/>
</dbReference>
<gene>
    <name evidence="1" type="ORF">CFAM422_007189</name>
</gene>
<accession>A0A9P4XEE2</accession>
<organism evidence="1 2">
    <name type="scientific">Trichoderma lentiforme</name>
    <dbReference type="NCBI Taxonomy" id="1567552"/>
    <lineage>
        <taxon>Eukaryota</taxon>
        <taxon>Fungi</taxon>
        <taxon>Dikarya</taxon>
        <taxon>Ascomycota</taxon>
        <taxon>Pezizomycotina</taxon>
        <taxon>Sordariomycetes</taxon>
        <taxon>Hypocreomycetidae</taxon>
        <taxon>Hypocreales</taxon>
        <taxon>Hypocreaceae</taxon>
        <taxon>Trichoderma</taxon>
    </lineage>
</organism>
<comment type="caution">
    <text evidence="1">The sequence shown here is derived from an EMBL/GenBank/DDBJ whole genome shotgun (WGS) entry which is preliminary data.</text>
</comment>
<keyword evidence="2" id="KW-1185">Reference proteome</keyword>
<evidence type="ECO:0000313" key="2">
    <source>
        <dbReference type="Proteomes" id="UP000801864"/>
    </source>
</evidence>
<proteinExistence type="predicted"/>
<name>A0A9P4XEE2_9HYPO</name>